<reference evidence="1" key="1">
    <citation type="journal article" date="2023" name="Insect Mol. Biol.">
        <title>Genome sequencing provides insights into the evolution of gene families encoding plant cell wall-degrading enzymes in longhorned beetles.</title>
        <authorList>
            <person name="Shin N.R."/>
            <person name="Okamura Y."/>
            <person name="Kirsch R."/>
            <person name="Pauchet Y."/>
        </authorList>
    </citation>
    <scope>NUCLEOTIDE SEQUENCE</scope>
    <source>
        <strain evidence="1">RBIC_L_NR</strain>
    </source>
</reference>
<dbReference type="AlphaFoldDB" id="A0AAV8ZN60"/>
<evidence type="ECO:0000313" key="1">
    <source>
        <dbReference type="EMBL" id="KAJ8966570.1"/>
    </source>
</evidence>
<name>A0AAV8ZN60_9CUCU</name>
<dbReference type="Proteomes" id="UP001162156">
    <property type="component" value="Unassembled WGS sequence"/>
</dbReference>
<proteinExistence type="predicted"/>
<evidence type="ECO:0000313" key="2">
    <source>
        <dbReference type="Proteomes" id="UP001162156"/>
    </source>
</evidence>
<gene>
    <name evidence="1" type="ORF">NQ314_003465</name>
</gene>
<accession>A0AAV8ZN60</accession>
<keyword evidence="2" id="KW-1185">Reference proteome</keyword>
<sequence length="136" mass="15170">MNKSNENLEIISSNVQKMLSNLPDTELVISASNLNLSNVKNLSRNNSYLFNSSSRNEYLNSVSSADGNTCNNNGVKQFLYHSDETNNDNSAVNSACEQSDHCDSEKCGENCDNYSQRPLGELLAFVTRYCIQDARR</sequence>
<comment type="caution">
    <text evidence="1">The sequence shown here is derived from an EMBL/GenBank/DDBJ whole genome shotgun (WGS) entry which is preliminary data.</text>
</comment>
<organism evidence="1 2">
    <name type="scientific">Rhamnusium bicolor</name>
    <dbReference type="NCBI Taxonomy" id="1586634"/>
    <lineage>
        <taxon>Eukaryota</taxon>
        <taxon>Metazoa</taxon>
        <taxon>Ecdysozoa</taxon>
        <taxon>Arthropoda</taxon>
        <taxon>Hexapoda</taxon>
        <taxon>Insecta</taxon>
        <taxon>Pterygota</taxon>
        <taxon>Neoptera</taxon>
        <taxon>Endopterygota</taxon>
        <taxon>Coleoptera</taxon>
        <taxon>Polyphaga</taxon>
        <taxon>Cucujiformia</taxon>
        <taxon>Chrysomeloidea</taxon>
        <taxon>Cerambycidae</taxon>
        <taxon>Lepturinae</taxon>
        <taxon>Rhagiini</taxon>
        <taxon>Rhamnusium</taxon>
    </lineage>
</organism>
<protein>
    <submittedName>
        <fullName evidence="1">Uncharacterized protein</fullName>
    </submittedName>
</protein>
<dbReference type="EMBL" id="JANEYF010000975">
    <property type="protein sequence ID" value="KAJ8966570.1"/>
    <property type="molecule type" value="Genomic_DNA"/>
</dbReference>